<dbReference type="RefSeq" id="WP_186743629.1">
    <property type="nucleotide sequence ID" value="NZ_CP060394.1"/>
</dbReference>
<accession>A0A7G8BJF5</accession>
<keyword evidence="2" id="KW-1185">Reference proteome</keyword>
<dbReference type="AlphaFoldDB" id="A0A7G8BJF5"/>
<sequence length="93" mass="10649">MRALLERSMVVLLAALLISYAGDWLVYRYRLAHGTALGSVKVNQFLAVPLKDGKYELDWTGSQQVECARAIFPRGSDDPCWWLKRHADQWTKP</sequence>
<organism evidence="1 2">
    <name type="scientific">Alloacidobacterium dinghuense</name>
    <dbReference type="NCBI Taxonomy" id="2763107"/>
    <lineage>
        <taxon>Bacteria</taxon>
        <taxon>Pseudomonadati</taxon>
        <taxon>Acidobacteriota</taxon>
        <taxon>Terriglobia</taxon>
        <taxon>Terriglobales</taxon>
        <taxon>Acidobacteriaceae</taxon>
        <taxon>Alloacidobacterium</taxon>
    </lineage>
</organism>
<dbReference type="EMBL" id="CP060394">
    <property type="protein sequence ID" value="QNI32675.1"/>
    <property type="molecule type" value="Genomic_DNA"/>
</dbReference>
<reference evidence="1 2" key="1">
    <citation type="submission" date="2020-08" db="EMBL/GenBank/DDBJ databases">
        <title>Edaphobacter telluris sp. nov. and Acidobacterium dinghuensis sp. nov., two acidobacteria isolated from forest soil.</title>
        <authorList>
            <person name="Fu J."/>
            <person name="Qiu L."/>
        </authorList>
    </citation>
    <scope>NUCLEOTIDE SEQUENCE [LARGE SCALE GENOMIC DNA]</scope>
    <source>
        <strain evidence="1">4Y35</strain>
    </source>
</reference>
<dbReference type="KEGG" id="adin:H7849_01265"/>
<evidence type="ECO:0000313" key="2">
    <source>
        <dbReference type="Proteomes" id="UP000515312"/>
    </source>
</evidence>
<dbReference type="Proteomes" id="UP000515312">
    <property type="component" value="Chromosome"/>
</dbReference>
<gene>
    <name evidence="1" type="ORF">H7849_01265</name>
</gene>
<evidence type="ECO:0000313" key="1">
    <source>
        <dbReference type="EMBL" id="QNI32675.1"/>
    </source>
</evidence>
<name>A0A7G8BJF5_9BACT</name>
<proteinExistence type="predicted"/>
<protein>
    <submittedName>
        <fullName evidence="1">Uncharacterized protein</fullName>
    </submittedName>
</protein>